<accession>A0A7X0MQD0</accession>
<keyword evidence="2" id="KW-1185">Reference proteome</keyword>
<protein>
    <submittedName>
        <fullName evidence="1">F0F1-type ATP synthase delta subunit</fullName>
    </submittedName>
</protein>
<dbReference type="RefSeq" id="WP_092661249.1">
    <property type="nucleotide sequence ID" value="NZ_JACHBU010000002.1"/>
</dbReference>
<dbReference type="EMBL" id="JACHBU010000002">
    <property type="protein sequence ID" value="MBB6507677.1"/>
    <property type="molecule type" value="Genomic_DNA"/>
</dbReference>
<proteinExistence type="predicted"/>
<sequence>MHQSSSKRFENLGIPGSTDADILEAAHRLVELHLTYLREHETKNDLFDVRDLPASKDSLVNAFRLTLATENRTHMRTLLLKAGMTLAQFQENIGRPMIVKSQDGQKPNQVRRSDIDAAVARRFNKALVQLGEERARLGRVFQDAMRIAGDKPLH</sequence>
<organism evidence="1 2">
    <name type="scientific">Rhizobium soli</name>
    <dbReference type="NCBI Taxonomy" id="424798"/>
    <lineage>
        <taxon>Bacteria</taxon>
        <taxon>Pseudomonadati</taxon>
        <taxon>Pseudomonadota</taxon>
        <taxon>Alphaproteobacteria</taxon>
        <taxon>Hyphomicrobiales</taxon>
        <taxon>Rhizobiaceae</taxon>
        <taxon>Rhizobium/Agrobacterium group</taxon>
        <taxon>Rhizobium</taxon>
    </lineage>
</organism>
<dbReference type="Proteomes" id="UP000585437">
    <property type="component" value="Unassembled WGS sequence"/>
</dbReference>
<evidence type="ECO:0000313" key="1">
    <source>
        <dbReference type="EMBL" id="MBB6507677.1"/>
    </source>
</evidence>
<comment type="caution">
    <text evidence="1">The sequence shown here is derived from an EMBL/GenBank/DDBJ whole genome shotgun (WGS) entry which is preliminary data.</text>
</comment>
<gene>
    <name evidence="1" type="ORF">F4695_001009</name>
</gene>
<dbReference type="AlphaFoldDB" id="A0A7X0MQD0"/>
<reference evidence="1 2" key="1">
    <citation type="submission" date="2020-08" db="EMBL/GenBank/DDBJ databases">
        <title>The Agave Microbiome: Exploring the role of microbial communities in plant adaptations to desert environments.</title>
        <authorList>
            <person name="Partida-Martinez L.P."/>
        </authorList>
    </citation>
    <scope>NUCLEOTIDE SEQUENCE [LARGE SCALE GENOMIC DNA]</scope>
    <source>
        <strain evidence="1 2">AS3.12</strain>
    </source>
</reference>
<evidence type="ECO:0000313" key="2">
    <source>
        <dbReference type="Proteomes" id="UP000585437"/>
    </source>
</evidence>
<name>A0A7X0MQD0_9HYPH</name>